<feature type="region of interest" description="Disordered" evidence="1">
    <location>
        <begin position="1"/>
        <end position="22"/>
    </location>
</feature>
<evidence type="ECO:0000313" key="2">
    <source>
        <dbReference type="EMBL" id="AEH82567.1"/>
    </source>
</evidence>
<geneLocation type="plasmid" evidence="2 3">
    <name>pSmeSM11c</name>
</geneLocation>
<accession>F7XBY0</accession>
<dbReference type="EMBL" id="CP001831">
    <property type="protein sequence ID" value="AEH82567.1"/>
    <property type="molecule type" value="Genomic_DNA"/>
</dbReference>
<sequence>MVRAGSSVVVGQSSQPSPALQPRQIGLDVEHAASAAVVELLQGTSMFLAKKIA</sequence>
<keyword evidence="2" id="KW-0614">Plasmid</keyword>
<dbReference type="KEGG" id="smx:SM11_pC1494"/>
<protein>
    <submittedName>
        <fullName evidence="2">Uncharacterized protein</fullName>
    </submittedName>
</protein>
<evidence type="ECO:0000256" key="1">
    <source>
        <dbReference type="SAM" id="MobiDB-lite"/>
    </source>
</evidence>
<name>F7XBY0_SINMM</name>
<proteinExistence type="predicted"/>
<reference evidence="2 3" key="1">
    <citation type="journal article" date="2011" name="J. Biotechnol.">
        <title>The complete genome sequence of the dominant Sinorhizobium meliloti field isolate SM11 extends the S. meliloti pan-genome.</title>
        <authorList>
            <person name="Schneiker-Bekel S."/>
            <person name="Wibberg D."/>
            <person name="Bekel T."/>
            <person name="Blom J."/>
            <person name="Linke B."/>
            <person name="Neuweger H."/>
            <person name="Stiens M."/>
            <person name="Vorholter F.J."/>
            <person name="Weidner S."/>
            <person name="Goesmann A."/>
            <person name="Puhler A."/>
            <person name="Schluter A."/>
        </authorList>
    </citation>
    <scope>NUCLEOTIDE SEQUENCE [LARGE SCALE GENOMIC DNA]</scope>
    <source>
        <strain evidence="2 3">SM11</strain>
        <plasmid evidence="3">pSmeSM11c</plasmid>
    </source>
</reference>
<feature type="compositionally biased region" description="Low complexity" evidence="1">
    <location>
        <begin position="1"/>
        <end position="18"/>
    </location>
</feature>
<dbReference type="HOGENOM" id="CLU_3066241_0_0_5"/>
<gene>
    <name evidence="2" type="ordered locus">SM11_pC1494</name>
</gene>
<dbReference type="Proteomes" id="UP000009045">
    <property type="component" value="Plasmid pSmeSM11c"/>
</dbReference>
<organism evidence="2 3">
    <name type="scientific">Sinorhizobium meliloti (strain SM11)</name>
    <dbReference type="NCBI Taxonomy" id="707241"/>
    <lineage>
        <taxon>Bacteria</taxon>
        <taxon>Pseudomonadati</taxon>
        <taxon>Pseudomonadota</taxon>
        <taxon>Alphaproteobacteria</taxon>
        <taxon>Hyphomicrobiales</taxon>
        <taxon>Rhizobiaceae</taxon>
        <taxon>Sinorhizobium/Ensifer group</taxon>
        <taxon>Sinorhizobium</taxon>
    </lineage>
</organism>
<evidence type="ECO:0000313" key="3">
    <source>
        <dbReference type="Proteomes" id="UP000009045"/>
    </source>
</evidence>
<dbReference type="AlphaFoldDB" id="F7XBY0"/>